<evidence type="ECO:0000256" key="15">
    <source>
        <dbReference type="SAM" id="MobiDB-lite"/>
    </source>
</evidence>
<keyword evidence="9" id="KW-1015">Disulfide bond</keyword>
<evidence type="ECO:0000256" key="2">
    <source>
        <dbReference type="ARBA" id="ARBA00005284"/>
    </source>
</evidence>
<evidence type="ECO:0000256" key="4">
    <source>
        <dbReference type="ARBA" id="ARBA00022692"/>
    </source>
</evidence>
<dbReference type="Gene3D" id="2.60.40.10">
    <property type="entry name" value="Immunoglobulins"/>
    <property type="match status" value="1"/>
</dbReference>
<sequence length="472" mass="50595">MGGGRRLLAAGVVLAGVGGLALAGVTPTASSETIPAAGSDPPSGGAPTTSGPTTELPLAKTSRGPAGTKPKGAATKRPKRPLITCVPARIWVPYYSPVTIHCTATKPVLRGARTLEVHFKQRTKFTATDEGDREHGANQTEARALDLLLFSSARPDDDHGAAGPLGVISARLPTRQLFRLPSHEDNATRFELQITSVDWRTAGVYSWRLFDDAPNGFQHTFNVTVGAYSPPVLSLVAPPPLKGENYRATCVAAGYFPRRSIQLRWYANDREVDFETHVTNSSSVWIDGLLTRVSTLSLPADPREPYPPNLRCEVLWYRDPVSSTRLSKIATPAVFTRPDVAVTFREGLAVCDATCVPSSGVFVTWSVDEDAPGVASQDMTTGMCADHPGLVNLRSTRPLSKHGGERAYTCVVDGYPEGLPTFSDTALYDASPEADDRPMLAGVLGIVGGVLALGLLVLITALCFYYSRPKRR</sequence>
<evidence type="ECO:0000259" key="17">
    <source>
        <dbReference type="PROSITE" id="PS50835"/>
    </source>
</evidence>
<keyword evidence="10" id="KW-1233">Viral attachment to host adhesion receptor</keyword>
<proteinExistence type="inferred from homology"/>
<keyword evidence="6" id="KW-0946">Virion</keyword>
<comment type="subcellular location">
    <subcellularLocation>
        <location evidence="1">Virion membrane</location>
        <topology evidence="1">Single-pass membrane protein</topology>
    </subcellularLocation>
</comment>
<dbReference type="EMBL" id="MT012704">
    <property type="protein sequence ID" value="QPI70125.1"/>
    <property type="molecule type" value="Genomic_DNA"/>
</dbReference>
<feature type="transmembrane region" description="Helical" evidence="16">
    <location>
        <begin position="439"/>
        <end position="466"/>
    </location>
</feature>
<dbReference type="InterPro" id="IPR013783">
    <property type="entry name" value="Ig-like_fold"/>
</dbReference>
<dbReference type="InterPro" id="IPR013162">
    <property type="entry name" value="CD80_C2-set"/>
</dbReference>
<evidence type="ECO:0000256" key="9">
    <source>
        <dbReference type="ARBA" id="ARBA00023157"/>
    </source>
</evidence>
<keyword evidence="11" id="KW-0325">Glycoprotein</keyword>
<dbReference type="Proteomes" id="UP001143705">
    <property type="component" value="Segment"/>
</dbReference>
<dbReference type="GO" id="GO:0046718">
    <property type="term" value="P:symbiont entry into host cell"/>
    <property type="evidence" value="ECO:0007669"/>
    <property type="project" value="UniProtKB-KW"/>
</dbReference>
<evidence type="ECO:0000256" key="7">
    <source>
        <dbReference type="ARBA" id="ARBA00022989"/>
    </source>
</evidence>
<evidence type="ECO:0000313" key="18">
    <source>
        <dbReference type="EMBL" id="QPI70125.1"/>
    </source>
</evidence>
<keyword evidence="8 16" id="KW-0472">Membrane</keyword>
<evidence type="ECO:0000256" key="3">
    <source>
        <dbReference type="ARBA" id="ARBA00022581"/>
    </source>
</evidence>
<evidence type="ECO:0000256" key="10">
    <source>
        <dbReference type="ARBA" id="ARBA00023165"/>
    </source>
</evidence>
<keyword evidence="18" id="KW-0261">Viral envelope protein</keyword>
<evidence type="ECO:0000256" key="11">
    <source>
        <dbReference type="ARBA" id="ARBA00023180"/>
    </source>
</evidence>
<keyword evidence="19" id="KW-1185">Reference proteome</keyword>
<dbReference type="GO" id="GO:0019031">
    <property type="term" value="C:viral envelope"/>
    <property type="evidence" value="ECO:0007669"/>
    <property type="project" value="UniProtKB-KW"/>
</dbReference>
<evidence type="ECO:0000256" key="13">
    <source>
        <dbReference type="ARBA" id="ARBA00023280"/>
    </source>
</evidence>
<dbReference type="RefSeq" id="YP_010801415.1">
    <property type="nucleotide sequence ID" value="NC_076964.1"/>
</dbReference>
<protein>
    <submittedName>
        <fullName evidence="18">Envelope glycoprotein C</fullName>
    </submittedName>
</protein>
<dbReference type="GeneID" id="80540124"/>
<keyword evidence="5" id="KW-1161">Viral attachment to host cell</keyword>
<comment type="similarity">
    <text evidence="2">Belongs to the herpesviridae glycoprotein C family.</text>
</comment>
<evidence type="ECO:0000256" key="12">
    <source>
        <dbReference type="ARBA" id="ARBA00023252"/>
    </source>
</evidence>
<dbReference type="GO" id="GO:0042784">
    <property type="term" value="P:symbiont-mediated suppression of host complement activation"/>
    <property type="evidence" value="ECO:0007669"/>
    <property type="project" value="UniProtKB-KW"/>
</dbReference>
<feature type="compositionally biased region" description="Low complexity" evidence="15">
    <location>
        <begin position="35"/>
        <end position="54"/>
    </location>
</feature>
<dbReference type="SUPFAM" id="SSF48726">
    <property type="entry name" value="Immunoglobulin"/>
    <property type="match status" value="1"/>
</dbReference>
<keyword evidence="7 16" id="KW-1133">Transmembrane helix</keyword>
<evidence type="ECO:0000313" key="19">
    <source>
        <dbReference type="Proteomes" id="UP001143705"/>
    </source>
</evidence>
<dbReference type="GO" id="GO:0055036">
    <property type="term" value="C:virion membrane"/>
    <property type="evidence" value="ECO:0007669"/>
    <property type="project" value="UniProtKB-SubCell"/>
</dbReference>
<dbReference type="InterPro" id="IPR007110">
    <property type="entry name" value="Ig-like_dom"/>
</dbReference>
<keyword evidence="14" id="KW-1160">Virus entry into host cell</keyword>
<reference evidence="18" key="1">
    <citation type="journal article" date="2020" name="Emerg. Infect. Dis.">
        <title>Identification of a Novel alpha-herpesvirus Associated with Ulcerative Stomatitis in Donkeys.</title>
        <authorList>
            <person name="Martella V."/>
            <person name="Lanave G."/>
            <person name="Camero M."/>
            <person name="Larocca V."/>
            <person name="Lorusso E."/>
            <person name="Catella C."/>
            <person name="Capozza P."/>
            <person name="Tempesta M."/>
            <person name="Buonavoglia C."/>
        </authorList>
    </citation>
    <scope>NUCLEOTIDE SEQUENCE</scope>
    <source>
        <strain evidence="18">AsHV/Bari/2011/740</strain>
    </source>
</reference>
<keyword evidence="3" id="KW-0945">Host-virus interaction</keyword>
<dbReference type="PROSITE" id="PS50835">
    <property type="entry name" value="IG_LIKE"/>
    <property type="match status" value="1"/>
</dbReference>
<dbReference type="InterPro" id="IPR001038">
    <property type="entry name" value="GA_GC"/>
</dbReference>
<dbReference type="KEGG" id="vg:80540124"/>
<dbReference type="InterPro" id="IPR036179">
    <property type="entry name" value="Ig-like_dom_sf"/>
</dbReference>
<evidence type="ECO:0000256" key="1">
    <source>
        <dbReference type="ARBA" id="ARBA00004381"/>
    </source>
</evidence>
<keyword evidence="12" id="KW-1087">Inhibition of host complement factors by virus</keyword>
<evidence type="ECO:0000256" key="5">
    <source>
        <dbReference type="ARBA" id="ARBA00022804"/>
    </source>
</evidence>
<accession>A0A7S9YX27</accession>
<evidence type="ECO:0000256" key="6">
    <source>
        <dbReference type="ARBA" id="ARBA00022844"/>
    </source>
</evidence>
<evidence type="ECO:0000256" key="16">
    <source>
        <dbReference type="SAM" id="Phobius"/>
    </source>
</evidence>
<evidence type="ECO:0000256" key="14">
    <source>
        <dbReference type="ARBA" id="ARBA00023296"/>
    </source>
</evidence>
<keyword evidence="13" id="KW-0899">Viral immunoevasion</keyword>
<evidence type="ECO:0000256" key="8">
    <source>
        <dbReference type="ARBA" id="ARBA00023136"/>
    </source>
</evidence>
<name>A0A7S9YX27_9ALPH</name>
<dbReference type="Pfam" id="PF08205">
    <property type="entry name" value="C2-set_2"/>
    <property type="match status" value="1"/>
</dbReference>
<dbReference type="Pfam" id="PF02124">
    <property type="entry name" value="Marek_A"/>
    <property type="match status" value="1"/>
</dbReference>
<feature type="region of interest" description="Disordered" evidence="15">
    <location>
        <begin position="30"/>
        <end position="78"/>
    </location>
</feature>
<keyword evidence="4 16" id="KW-0812">Transmembrane</keyword>
<dbReference type="GO" id="GO:0098671">
    <property type="term" value="P:adhesion receptor-mediated virion attachment to host cell"/>
    <property type="evidence" value="ECO:0007669"/>
    <property type="project" value="UniProtKB-KW"/>
</dbReference>
<organism evidence="18 19">
    <name type="scientific">Equid herpesvirus 6</name>
    <dbReference type="NCBI Taxonomy" id="173566"/>
    <lineage>
        <taxon>Viruses</taxon>
        <taxon>Duplodnaviria</taxon>
        <taxon>Heunggongvirae</taxon>
        <taxon>Peploviricota</taxon>
        <taxon>Herviviricetes</taxon>
        <taxon>Herpesvirales</taxon>
        <taxon>Orthoherpesviridae</taxon>
        <taxon>Alphaherpesvirinae</taxon>
        <taxon>Varicellovirus</taxon>
    </lineage>
</organism>
<dbReference type="PRINTS" id="PR00668">
    <property type="entry name" value="GLYCPROTEINC"/>
</dbReference>
<feature type="domain" description="Ig-like" evidence="17">
    <location>
        <begin position="230"/>
        <end position="314"/>
    </location>
</feature>